<proteinExistence type="predicted"/>
<gene>
    <name evidence="3" type="ORF">GOP47_0010150</name>
</gene>
<dbReference type="InterPro" id="IPR039547">
    <property type="entry name" value="Ribosomal_eL19"/>
</dbReference>
<dbReference type="GO" id="GO:0003735">
    <property type="term" value="F:structural constituent of ribosome"/>
    <property type="evidence" value="ECO:0007669"/>
    <property type="project" value="InterPro"/>
</dbReference>
<dbReference type="InterPro" id="IPR057260">
    <property type="entry name" value="Ribosomal_L19e_C"/>
</dbReference>
<dbReference type="SUPFAM" id="SSF48140">
    <property type="entry name" value="Ribosomal protein L19 (L19e)"/>
    <property type="match status" value="1"/>
</dbReference>
<dbReference type="GO" id="GO:0003723">
    <property type="term" value="F:RNA binding"/>
    <property type="evidence" value="ECO:0007669"/>
    <property type="project" value="InterPro"/>
</dbReference>
<dbReference type="InterPro" id="IPR035970">
    <property type="entry name" value="60S_ribosomal_eL19_sf"/>
</dbReference>
<evidence type="ECO:0000259" key="2">
    <source>
        <dbReference type="SMART" id="SM01416"/>
    </source>
</evidence>
<protein>
    <recommendedName>
        <fullName evidence="2">Large ribosomal subunit protein eL19 domain-containing protein</fullName>
    </recommendedName>
</protein>
<reference evidence="3" key="1">
    <citation type="submission" date="2021-01" db="EMBL/GenBank/DDBJ databases">
        <title>Adiantum capillus-veneris genome.</title>
        <authorList>
            <person name="Fang Y."/>
            <person name="Liao Q."/>
        </authorList>
    </citation>
    <scope>NUCLEOTIDE SEQUENCE</scope>
    <source>
        <strain evidence="3">H3</strain>
        <tissue evidence="3">Leaf</tissue>
    </source>
</reference>
<dbReference type="SMART" id="SM01416">
    <property type="entry name" value="Ribosomal_L19e"/>
    <property type="match status" value="1"/>
</dbReference>
<feature type="region of interest" description="Disordered" evidence="1">
    <location>
        <begin position="89"/>
        <end position="114"/>
    </location>
</feature>
<accession>A0A9D4UUR3</accession>
<keyword evidence="4" id="KW-1185">Reference proteome</keyword>
<dbReference type="Proteomes" id="UP000886520">
    <property type="component" value="Chromosome 10"/>
</dbReference>
<dbReference type="InterPro" id="IPR000196">
    <property type="entry name" value="Ribosomal_eL19_dom"/>
</dbReference>
<evidence type="ECO:0000256" key="1">
    <source>
        <dbReference type="SAM" id="MobiDB-lite"/>
    </source>
</evidence>
<sequence length="114" mass="13627">MKGHHLGYGKRRGTREAMLPSKVLWLRRMRVLHWVLRKYWEAKKIDKHMYHGLYMKFKGNVFKNKHVLMESIHKFKAEKAHDKTLSNQFDSVELRKNQSGSEKIPGGKSAWHRD</sequence>
<name>A0A9D4UUR3_ADICA</name>
<organism evidence="3 4">
    <name type="scientific">Adiantum capillus-veneris</name>
    <name type="common">Maidenhair fern</name>
    <dbReference type="NCBI Taxonomy" id="13818"/>
    <lineage>
        <taxon>Eukaryota</taxon>
        <taxon>Viridiplantae</taxon>
        <taxon>Streptophyta</taxon>
        <taxon>Embryophyta</taxon>
        <taxon>Tracheophyta</taxon>
        <taxon>Polypodiopsida</taxon>
        <taxon>Polypodiidae</taxon>
        <taxon>Polypodiales</taxon>
        <taxon>Pteridineae</taxon>
        <taxon>Pteridaceae</taxon>
        <taxon>Vittarioideae</taxon>
        <taxon>Adiantum</taxon>
    </lineage>
</organism>
<dbReference type="EMBL" id="JABFUD020000010">
    <property type="protein sequence ID" value="KAI5074189.1"/>
    <property type="molecule type" value="Genomic_DNA"/>
</dbReference>
<evidence type="ECO:0000313" key="3">
    <source>
        <dbReference type="EMBL" id="KAI5074189.1"/>
    </source>
</evidence>
<dbReference type="OrthoDB" id="5407653at2759"/>
<dbReference type="FunFam" id="1.10.1200.240:FF:000001">
    <property type="entry name" value="Ribosomal protein L19"/>
    <property type="match status" value="1"/>
</dbReference>
<dbReference type="Pfam" id="PF25476">
    <property type="entry name" value="Ribosomal_L19e_C"/>
    <property type="match status" value="1"/>
</dbReference>
<dbReference type="GO" id="GO:0006412">
    <property type="term" value="P:translation"/>
    <property type="evidence" value="ECO:0007669"/>
    <property type="project" value="InterPro"/>
</dbReference>
<dbReference type="Gene3D" id="1.10.1200.240">
    <property type="match status" value="1"/>
</dbReference>
<dbReference type="PANTHER" id="PTHR10722">
    <property type="entry name" value="60S RIBOSOMAL PROTEIN L19"/>
    <property type="match status" value="1"/>
</dbReference>
<comment type="caution">
    <text evidence="3">The sequence shown here is derived from an EMBL/GenBank/DDBJ whole genome shotgun (WGS) entry which is preliminary data.</text>
</comment>
<dbReference type="AlphaFoldDB" id="A0A9D4UUR3"/>
<dbReference type="GO" id="GO:0022625">
    <property type="term" value="C:cytosolic large ribosomal subunit"/>
    <property type="evidence" value="ECO:0007669"/>
    <property type="project" value="InterPro"/>
</dbReference>
<evidence type="ECO:0000313" key="4">
    <source>
        <dbReference type="Proteomes" id="UP000886520"/>
    </source>
</evidence>
<feature type="domain" description="Large ribosomal subunit protein eL19" evidence="2">
    <location>
        <begin position="2"/>
        <end position="76"/>
    </location>
</feature>